<dbReference type="RefSeq" id="WP_245996316.1">
    <property type="nucleotide sequence ID" value="NZ_QTTN01000071.1"/>
</dbReference>
<name>A0A3D9PYB4_9BACL</name>
<organism evidence="2 3">
    <name type="scientific">Paenibacillus taihuensis</name>
    <dbReference type="NCBI Taxonomy" id="1156355"/>
    <lineage>
        <taxon>Bacteria</taxon>
        <taxon>Bacillati</taxon>
        <taxon>Bacillota</taxon>
        <taxon>Bacilli</taxon>
        <taxon>Bacillales</taxon>
        <taxon>Paenibacillaceae</taxon>
        <taxon>Paenibacillus</taxon>
    </lineage>
</organism>
<protein>
    <submittedName>
        <fullName evidence="2">Ribosomal protein S18 acetylase RimI-like enzyme</fullName>
    </submittedName>
</protein>
<dbReference type="Pfam" id="PF13508">
    <property type="entry name" value="Acetyltransf_7"/>
    <property type="match status" value="1"/>
</dbReference>
<dbReference type="PROSITE" id="PS51186">
    <property type="entry name" value="GNAT"/>
    <property type="match status" value="1"/>
</dbReference>
<dbReference type="EMBL" id="QTTN01000071">
    <property type="protein sequence ID" value="REE55371.1"/>
    <property type="molecule type" value="Genomic_DNA"/>
</dbReference>
<dbReference type="InterPro" id="IPR000182">
    <property type="entry name" value="GNAT_dom"/>
</dbReference>
<dbReference type="GO" id="GO:0005840">
    <property type="term" value="C:ribosome"/>
    <property type="evidence" value="ECO:0007669"/>
    <property type="project" value="UniProtKB-KW"/>
</dbReference>
<dbReference type="GO" id="GO:0016747">
    <property type="term" value="F:acyltransferase activity, transferring groups other than amino-acyl groups"/>
    <property type="evidence" value="ECO:0007669"/>
    <property type="project" value="InterPro"/>
</dbReference>
<comment type="caution">
    <text evidence="2">The sequence shown here is derived from an EMBL/GenBank/DDBJ whole genome shotgun (WGS) entry which is preliminary data.</text>
</comment>
<gene>
    <name evidence="2" type="ORF">A8990_17111</name>
</gene>
<accession>A0A3D9PYB4</accession>
<dbReference type="Gene3D" id="3.40.630.30">
    <property type="match status" value="1"/>
</dbReference>
<evidence type="ECO:0000259" key="1">
    <source>
        <dbReference type="PROSITE" id="PS51186"/>
    </source>
</evidence>
<feature type="domain" description="N-acetyltransferase" evidence="1">
    <location>
        <begin position="9"/>
        <end position="161"/>
    </location>
</feature>
<evidence type="ECO:0000313" key="2">
    <source>
        <dbReference type="EMBL" id="REE55371.1"/>
    </source>
</evidence>
<proteinExistence type="predicted"/>
<dbReference type="AlphaFoldDB" id="A0A3D9PYB4"/>
<sequence>MCIRLREDLNIKKMSEVEATEILGWTYRAPYDFYNNTYSPEAVKEMIEGSYYTVFAADKGIIGFFCTGSAAQVPNDSYSYSDDYMDIGIGMKPEYTGQGNGRSFLAAVFSELQISYENQPKRLTVAKFNRRAQSLYEKFGFRMKHEFSKGSTEFIVMIQSN</sequence>
<keyword evidence="3" id="KW-1185">Reference proteome</keyword>
<keyword evidence="2" id="KW-0689">Ribosomal protein</keyword>
<dbReference type="Proteomes" id="UP000256304">
    <property type="component" value="Unassembled WGS sequence"/>
</dbReference>
<keyword evidence="2" id="KW-0687">Ribonucleoprotein</keyword>
<reference evidence="2 3" key="1">
    <citation type="submission" date="2018-08" db="EMBL/GenBank/DDBJ databases">
        <title>Genomic Encyclopedia of Type Strains, Phase III (KMG-III): the genomes of soil and plant-associated and newly described type strains.</title>
        <authorList>
            <person name="Whitman W."/>
        </authorList>
    </citation>
    <scope>NUCLEOTIDE SEQUENCE [LARGE SCALE GENOMIC DNA]</scope>
    <source>
        <strain evidence="2 3">CGMCC 1.10966</strain>
    </source>
</reference>
<dbReference type="InterPro" id="IPR016181">
    <property type="entry name" value="Acyl_CoA_acyltransferase"/>
</dbReference>
<evidence type="ECO:0000313" key="3">
    <source>
        <dbReference type="Proteomes" id="UP000256304"/>
    </source>
</evidence>
<dbReference type="SUPFAM" id="SSF55729">
    <property type="entry name" value="Acyl-CoA N-acyltransferases (Nat)"/>
    <property type="match status" value="1"/>
</dbReference>